<comment type="caution">
    <text evidence="2">The sequence shown here is derived from an EMBL/GenBank/DDBJ whole genome shotgun (WGS) entry which is preliminary data.</text>
</comment>
<proteinExistence type="predicted"/>
<name>A0AAN6GTT1_9BASI</name>
<accession>A0AAN6GTT1</accession>
<dbReference type="Proteomes" id="UP001176517">
    <property type="component" value="Unassembled WGS sequence"/>
</dbReference>
<feature type="compositionally biased region" description="Basic and acidic residues" evidence="1">
    <location>
        <begin position="595"/>
        <end position="612"/>
    </location>
</feature>
<feature type="region of interest" description="Disordered" evidence="1">
    <location>
        <begin position="581"/>
        <end position="655"/>
    </location>
</feature>
<feature type="region of interest" description="Disordered" evidence="1">
    <location>
        <begin position="323"/>
        <end position="413"/>
    </location>
</feature>
<feature type="compositionally biased region" description="Low complexity" evidence="1">
    <location>
        <begin position="551"/>
        <end position="567"/>
    </location>
</feature>
<feature type="region of interest" description="Disordered" evidence="1">
    <location>
        <begin position="453"/>
        <end position="568"/>
    </location>
</feature>
<organism evidence="2 3">
    <name type="scientific">Tilletia horrida</name>
    <dbReference type="NCBI Taxonomy" id="155126"/>
    <lineage>
        <taxon>Eukaryota</taxon>
        <taxon>Fungi</taxon>
        <taxon>Dikarya</taxon>
        <taxon>Basidiomycota</taxon>
        <taxon>Ustilaginomycotina</taxon>
        <taxon>Exobasidiomycetes</taxon>
        <taxon>Tilletiales</taxon>
        <taxon>Tilletiaceae</taxon>
        <taxon>Tilletia</taxon>
    </lineage>
</organism>
<reference evidence="2" key="1">
    <citation type="journal article" date="2023" name="PhytoFront">
        <title>Draft Genome Resources of Seven Strains of Tilletia horrida, Causal Agent of Kernel Smut of Rice.</title>
        <authorList>
            <person name="Khanal S."/>
            <person name="Antony Babu S."/>
            <person name="Zhou X.G."/>
        </authorList>
    </citation>
    <scope>NUCLEOTIDE SEQUENCE</scope>
    <source>
        <strain evidence="2">TX6</strain>
    </source>
</reference>
<feature type="compositionally biased region" description="Polar residues" evidence="1">
    <location>
        <begin position="78"/>
        <end position="93"/>
    </location>
</feature>
<evidence type="ECO:0000313" key="3">
    <source>
        <dbReference type="Proteomes" id="UP001176517"/>
    </source>
</evidence>
<feature type="region of interest" description="Disordered" evidence="1">
    <location>
        <begin position="243"/>
        <end position="268"/>
    </location>
</feature>
<feature type="compositionally biased region" description="Basic and acidic residues" evidence="1">
    <location>
        <begin position="460"/>
        <end position="471"/>
    </location>
</feature>
<feature type="region of interest" description="Disordered" evidence="1">
    <location>
        <begin position="26"/>
        <end position="93"/>
    </location>
</feature>
<evidence type="ECO:0000256" key="1">
    <source>
        <dbReference type="SAM" id="MobiDB-lite"/>
    </source>
</evidence>
<feature type="compositionally biased region" description="Low complexity" evidence="1">
    <location>
        <begin position="622"/>
        <end position="636"/>
    </location>
</feature>
<feature type="compositionally biased region" description="Polar residues" evidence="1">
    <location>
        <begin position="472"/>
        <end position="493"/>
    </location>
</feature>
<keyword evidence="3" id="KW-1185">Reference proteome</keyword>
<gene>
    <name evidence="2" type="ORF">OC846_002340</name>
</gene>
<protein>
    <submittedName>
        <fullName evidence="2">Uncharacterized protein</fullName>
    </submittedName>
</protein>
<evidence type="ECO:0000313" key="2">
    <source>
        <dbReference type="EMBL" id="KAK0553809.1"/>
    </source>
</evidence>
<feature type="compositionally biased region" description="Polar residues" evidence="1">
    <location>
        <begin position="336"/>
        <end position="349"/>
    </location>
</feature>
<feature type="compositionally biased region" description="Polar residues" evidence="1">
    <location>
        <begin position="51"/>
        <end position="71"/>
    </location>
</feature>
<feature type="region of interest" description="Disordered" evidence="1">
    <location>
        <begin position="119"/>
        <end position="193"/>
    </location>
</feature>
<sequence>MNPPGPPNGLFRNFRPMLMRSAATFIWTPNEQPQSDESDSTLSMAMRRQAESNSVPRTVQDIQISSFQPLSDSFDGASPTSPADSNRIQSGIYTSAGSDLQTWPAQPWPVYINSSLRIPSGPSPRYLAESAGDGLAPEGESLDYEPPPGLLPALSIASSSPSQQLDQLDDCPSQPEGLINSPEAGGSQSSQTDRNVVLHRSASINAARSPSFGMNANVVADSTQTPSRRPVALSLDSLTSTRVTPATASRRRALSSAGGHSLDLASSHNTWPRSSFQIDFSKKRLPSFGVVQPTQVFTSSEIETSDGFPSSRLVPVRVETRNSLAQSPVSDVPIDQRNSQNDSGYVQPSSPCPSPARKRARLNAPDTEGLRLPFPTTSAQPDIDKSMDQDLELPADWSGSVSDADAAGETDPEYDCELSVSLALGQSQRASASNAPSAPKRIVLKITSLSASSNAGVSKTAKDTPKAEEQKASNTSKSQLPVSATRSTASEKTTLAERPPTEDPAPLAASRQNGHYLQRAGPFGGLGSRTPAVAQESGSRVAHLRPDVGPLSDLSVSSSTSHSHSVSMVERAAEVLTALRASQDGVSSQPLTIDEPERSKVTHEEAHSRTKGDFVSPMGAQDEVSSAPSSPLSSVSSDHDESPRNKAPAASSSAEALIPAAENESEYLVSDQLRDFPDGVPIIPGFQLFYQRYFVPSSLPPEEWATLFGGLDPQW</sequence>
<feature type="compositionally biased region" description="Low complexity" evidence="1">
    <location>
        <begin position="151"/>
        <end position="175"/>
    </location>
</feature>
<dbReference type="EMBL" id="JAPDMZ010000045">
    <property type="protein sequence ID" value="KAK0553809.1"/>
    <property type="molecule type" value="Genomic_DNA"/>
</dbReference>
<dbReference type="AlphaFoldDB" id="A0AAN6GTT1"/>